<gene>
    <name evidence="2" type="ORF">QOZ93_001368</name>
</gene>
<dbReference type="SMART" id="SM00028">
    <property type="entry name" value="TPR"/>
    <property type="match status" value="2"/>
</dbReference>
<dbReference type="SUPFAM" id="SSF48452">
    <property type="entry name" value="TPR-like"/>
    <property type="match status" value="1"/>
</dbReference>
<dbReference type="InterPro" id="IPR011990">
    <property type="entry name" value="TPR-like_helical_dom_sf"/>
</dbReference>
<feature type="repeat" description="TPR" evidence="1">
    <location>
        <begin position="276"/>
        <end position="309"/>
    </location>
</feature>
<organism evidence="2 3">
    <name type="scientific">Hathewaya limosa</name>
    <name type="common">Clostridium limosum</name>
    <dbReference type="NCBI Taxonomy" id="1536"/>
    <lineage>
        <taxon>Bacteria</taxon>
        <taxon>Bacillati</taxon>
        <taxon>Bacillota</taxon>
        <taxon>Clostridia</taxon>
        <taxon>Eubacteriales</taxon>
        <taxon>Clostridiaceae</taxon>
        <taxon>Hathewaya</taxon>
    </lineage>
</organism>
<dbReference type="Gene3D" id="1.25.40.10">
    <property type="entry name" value="Tetratricopeptide repeat domain"/>
    <property type="match status" value="1"/>
</dbReference>
<dbReference type="InterPro" id="IPR019734">
    <property type="entry name" value="TPR_rpt"/>
</dbReference>
<dbReference type="RefSeq" id="WP_307355630.1">
    <property type="nucleotide sequence ID" value="NZ_BAAACJ010000005.1"/>
</dbReference>
<protein>
    <submittedName>
        <fullName evidence="2">Tetratricopeptide (TPR) repeat protein</fullName>
    </submittedName>
</protein>
<proteinExistence type="predicted"/>
<comment type="caution">
    <text evidence="2">The sequence shown here is derived from an EMBL/GenBank/DDBJ whole genome shotgun (WGS) entry which is preliminary data.</text>
</comment>
<feature type="repeat" description="TPR" evidence="1">
    <location>
        <begin position="242"/>
        <end position="275"/>
    </location>
</feature>
<keyword evidence="1" id="KW-0802">TPR repeat</keyword>
<dbReference type="PROSITE" id="PS50005">
    <property type="entry name" value="TPR"/>
    <property type="match status" value="2"/>
</dbReference>
<dbReference type="Pfam" id="PF13181">
    <property type="entry name" value="TPR_8"/>
    <property type="match status" value="2"/>
</dbReference>
<sequence>MDIQKKFNEKLSKLLFLELKKGHNLGEYEIKENIYVPIKAESIVDRVNHGEKAKEIPISFFIEGIIFVLGADPLFKYKKEYLNILNNINNSVDFIKNKIFNEIKEHRYEDAYIFLKGLLNLESTEEIFDKCFLLLENLRKLDKEYLDEELEIIEKAKKLPNFAEPYLYDSIVSRDKEEFSKALVSIHTYLELGGKETKEISEFKENLININQYNKGKELAFSEPENALKHLLPLIDYFGDSANIYYYIALCYRVLGNFEKAIYYLNEASVFDEALLEVMNEYGINYASLGDFKKATLYFEKAFETSKSIEICTNIVMCYLNLNDLENAKKFMEEAIKIDKDDEIVNELKVYFKDL</sequence>
<dbReference type="Proteomes" id="UP001224418">
    <property type="component" value="Unassembled WGS sequence"/>
</dbReference>
<name>A0ABU0JRA6_HATLI</name>
<evidence type="ECO:0000256" key="1">
    <source>
        <dbReference type="PROSITE-ProRule" id="PRU00339"/>
    </source>
</evidence>
<evidence type="ECO:0000313" key="2">
    <source>
        <dbReference type="EMBL" id="MDQ0479627.1"/>
    </source>
</evidence>
<accession>A0ABU0JRA6</accession>
<dbReference type="EMBL" id="JAUSWN010000010">
    <property type="protein sequence ID" value="MDQ0479627.1"/>
    <property type="molecule type" value="Genomic_DNA"/>
</dbReference>
<reference evidence="2 3" key="1">
    <citation type="submission" date="2023-07" db="EMBL/GenBank/DDBJ databases">
        <title>Genomic Encyclopedia of Type Strains, Phase IV (KMG-IV): sequencing the most valuable type-strain genomes for metagenomic binning, comparative biology and taxonomic classification.</title>
        <authorList>
            <person name="Goeker M."/>
        </authorList>
    </citation>
    <scope>NUCLEOTIDE SEQUENCE [LARGE SCALE GENOMIC DNA]</scope>
    <source>
        <strain evidence="2 3">DSM 1400</strain>
    </source>
</reference>
<keyword evidence="3" id="KW-1185">Reference proteome</keyword>
<dbReference type="Pfam" id="PF13174">
    <property type="entry name" value="TPR_6"/>
    <property type="match status" value="1"/>
</dbReference>
<evidence type="ECO:0000313" key="3">
    <source>
        <dbReference type="Proteomes" id="UP001224418"/>
    </source>
</evidence>